<dbReference type="PANTHER" id="PTHR10985">
    <property type="entry name" value="BASIC HELIX-LOOP-HELIX TRANSCRIPTION FACTOR, HES-RELATED"/>
    <property type="match status" value="1"/>
</dbReference>
<keyword evidence="4" id="KW-0539">Nucleus</keyword>
<feature type="compositionally biased region" description="Low complexity" evidence="5">
    <location>
        <begin position="233"/>
        <end position="249"/>
    </location>
</feature>
<dbReference type="CDD" id="cd11459">
    <property type="entry name" value="bHLH-O_HES1_4"/>
    <property type="match status" value="1"/>
</dbReference>
<feature type="compositionally biased region" description="Polar residues" evidence="5">
    <location>
        <begin position="255"/>
        <end position="266"/>
    </location>
</feature>
<sequence length="336" mass="37986">MCSKMDDSGEKRQPVSSSNRRNNKPLMEKRRRQRINDCLVQLKSLVLQAMNKDTTQYSKLEKADILEMTVKHLKLVQRQQMTAAMTTDPNAISKYRAGFNECAAEIARYLDNVNGGNPDLKSRVMNYLGSSMLQFPVIPVYQGVPYHMQMTSQGVTSQGFPHQSFTPLSIPVATNTSFSQHYQQSEQLAQSSTVRNVNVKSQPLLISPIKIEPSQNDVTACSSHMTSPIARVSSPCDSDSGLSDSSTSFSHDENGNYSHFNVNNQRPEFESRLQQRPGPRSEFPHHVSNERRSSPKRKLDDAAGDGQRKRQNVNSSNFDLRQGRDNMVDESMWRPW</sequence>
<evidence type="ECO:0000256" key="5">
    <source>
        <dbReference type="SAM" id="MobiDB-lite"/>
    </source>
</evidence>
<evidence type="ECO:0000313" key="9">
    <source>
        <dbReference type="Proteomes" id="UP001164746"/>
    </source>
</evidence>
<dbReference type="SMART" id="SM00353">
    <property type="entry name" value="HLH"/>
    <property type="match status" value="1"/>
</dbReference>
<keyword evidence="3" id="KW-0804">Transcription</keyword>
<dbReference type="InterPro" id="IPR003650">
    <property type="entry name" value="Orange_dom"/>
</dbReference>
<evidence type="ECO:0000256" key="4">
    <source>
        <dbReference type="ARBA" id="ARBA00023242"/>
    </source>
</evidence>
<dbReference type="PROSITE" id="PS50888">
    <property type="entry name" value="BHLH"/>
    <property type="match status" value="1"/>
</dbReference>
<dbReference type="EMBL" id="CP111020">
    <property type="protein sequence ID" value="WAR14478.1"/>
    <property type="molecule type" value="Genomic_DNA"/>
</dbReference>
<dbReference type="PROSITE" id="PS51054">
    <property type="entry name" value="ORANGE"/>
    <property type="match status" value="1"/>
</dbReference>
<evidence type="ECO:0000259" key="7">
    <source>
        <dbReference type="PROSITE" id="PS51054"/>
    </source>
</evidence>
<feature type="region of interest" description="Disordered" evidence="5">
    <location>
        <begin position="228"/>
        <end position="336"/>
    </location>
</feature>
<reference evidence="8" key="1">
    <citation type="submission" date="2022-11" db="EMBL/GenBank/DDBJ databases">
        <title>Centuries of genome instability and evolution in soft-shell clam transmissible cancer (bioRxiv).</title>
        <authorList>
            <person name="Hart S.F.M."/>
            <person name="Yonemitsu M.A."/>
            <person name="Giersch R.M."/>
            <person name="Beal B.F."/>
            <person name="Arriagada G."/>
            <person name="Davis B.W."/>
            <person name="Ostrander E.A."/>
            <person name="Goff S.P."/>
            <person name="Metzger M.J."/>
        </authorList>
    </citation>
    <scope>NUCLEOTIDE SEQUENCE</scope>
    <source>
        <strain evidence="8">MELC-2E11</strain>
        <tissue evidence="8">Siphon/mantle</tissue>
    </source>
</reference>
<dbReference type="InterPro" id="IPR036638">
    <property type="entry name" value="HLH_DNA-bd_sf"/>
</dbReference>
<dbReference type="Pfam" id="PF00010">
    <property type="entry name" value="HLH"/>
    <property type="match status" value="1"/>
</dbReference>
<protein>
    <submittedName>
        <fullName evidence="8">HES4A-like protein</fullName>
    </submittedName>
</protein>
<evidence type="ECO:0000259" key="6">
    <source>
        <dbReference type="PROSITE" id="PS50888"/>
    </source>
</evidence>
<organism evidence="8 9">
    <name type="scientific">Mya arenaria</name>
    <name type="common">Soft-shell clam</name>
    <dbReference type="NCBI Taxonomy" id="6604"/>
    <lineage>
        <taxon>Eukaryota</taxon>
        <taxon>Metazoa</taxon>
        <taxon>Spiralia</taxon>
        <taxon>Lophotrochozoa</taxon>
        <taxon>Mollusca</taxon>
        <taxon>Bivalvia</taxon>
        <taxon>Autobranchia</taxon>
        <taxon>Heteroconchia</taxon>
        <taxon>Euheterodonta</taxon>
        <taxon>Imparidentia</taxon>
        <taxon>Neoheterodontei</taxon>
        <taxon>Myida</taxon>
        <taxon>Myoidea</taxon>
        <taxon>Myidae</taxon>
        <taxon>Mya</taxon>
    </lineage>
</organism>
<dbReference type="Proteomes" id="UP001164746">
    <property type="component" value="Chromosome 9"/>
</dbReference>
<dbReference type="InterPro" id="IPR050370">
    <property type="entry name" value="HES_HEY"/>
</dbReference>
<evidence type="ECO:0000256" key="2">
    <source>
        <dbReference type="ARBA" id="ARBA00023015"/>
    </source>
</evidence>
<accession>A0ABY7EX03</accession>
<dbReference type="SUPFAM" id="SSF158457">
    <property type="entry name" value="Orange domain-like"/>
    <property type="match status" value="1"/>
</dbReference>
<dbReference type="SUPFAM" id="SSF47459">
    <property type="entry name" value="HLH, helix-loop-helix DNA-binding domain"/>
    <property type="match status" value="1"/>
</dbReference>
<proteinExistence type="predicted"/>
<dbReference type="Gene3D" id="4.10.280.10">
    <property type="entry name" value="Helix-loop-helix DNA-binding domain"/>
    <property type="match status" value="1"/>
</dbReference>
<gene>
    <name evidence="8" type="ORF">MAR_004583</name>
</gene>
<evidence type="ECO:0000256" key="3">
    <source>
        <dbReference type="ARBA" id="ARBA00023163"/>
    </source>
</evidence>
<dbReference type="SMART" id="SM00511">
    <property type="entry name" value="ORANGE"/>
    <property type="match status" value="1"/>
</dbReference>
<dbReference type="InterPro" id="IPR011598">
    <property type="entry name" value="bHLH_dom"/>
</dbReference>
<evidence type="ECO:0000256" key="1">
    <source>
        <dbReference type="ARBA" id="ARBA00004123"/>
    </source>
</evidence>
<comment type="subcellular location">
    <subcellularLocation>
        <location evidence="1">Nucleus</location>
    </subcellularLocation>
</comment>
<name>A0ABY7EX03_MYAAR</name>
<keyword evidence="2" id="KW-0805">Transcription regulation</keyword>
<keyword evidence="9" id="KW-1185">Reference proteome</keyword>
<dbReference type="Gene3D" id="6.10.250.980">
    <property type="match status" value="1"/>
</dbReference>
<feature type="compositionally biased region" description="Basic and acidic residues" evidence="5">
    <location>
        <begin position="1"/>
        <end position="13"/>
    </location>
</feature>
<feature type="compositionally biased region" description="Basic and acidic residues" evidence="5">
    <location>
        <begin position="282"/>
        <end position="301"/>
    </location>
</feature>
<feature type="domain" description="Orange" evidence="7">
    <location>
        <begin position="95"/>
        <end position="128"/>
    </location>
</feature>
<evidence type="ECO:0000313" key="8">
    <source>
        <dbReference type="EMBL" id="WAR14478.1"/>
    </source>
</evidence>
<dbReference type="Pfam" id="PF07527">
    <property type="entry name" value="Hairy_orange"/>
    <property type="match status" value="1"/>
</dbReference>
<feature type="region of interest" description="Disordered" evidence="5">
    <location>
        <begin position="1"/>
        <end position="32"/>
    </location>
</feature>
<feature type="domain" description="BHLH" evidence="6">
    <location>
        <begin position="19"/>
        <end position="76"/>
    </location>
</feature>